<evidence type="ECO:0000259" key="7">
    <source>
        <dbReference type="PROSITE" id="PS50850"/>
    </source>
</evidence>
<feature type="transmembrane region" description="Helical" evidence="6">
    <location>
        <begin position="180"/>
        <end position="204"/>
    </location>
</feature>
<evidence type="ECO:0000256" key="1">
    <source>
        <dbReference type="ARBA" id="ARBA00004141"/>
    </source>
</evidence>
<keyword evidence="9" id="KW-1185">Reference proteome</keyword>
<dbReference type="Pfam" id="PF07690">
    <property type="entry name" value="MFS_1"/>
    <property type="match status" value="1"/>
</dbReference>
<gene>
    <name evidence="8" type="ORF">OHC33_006136</name>
</gene>
<dbReference type="AlphaFoldDB" id="A0AAN8I5I4"/>
<dbReference type="InterPro" id="IPR020846">
    <property type="entry name" value="MFS_dom"/>
</dbReference>
<dbReference type="Proteomes" id="UP001316803">
    <property type="component" value="Unassembled WGS sequence"/>
</dbReference>
<feature type="transmembrane region" description="Helical" evidence="6">
    <location>
        <begin position="340"/>
        <end position="365"/>
    </location>
</feature>
<evidence type="ECO:0000256" key="3">
    <source>
        <dbReference type="ARBA" id="ARBA00022692"/>
    </source>
</evidence>
<feature type="transmembrane region" description="Helical" evidence="6">
    <location>
        <begin position="12"/>
        <end position="35"/>
    </location>
</feature>
<dbReference type="InterPro" id="IPR036259">
    <property type="entry name" value="MFS_trans_sf"/>
</dbReference>
<dbReference type="EMBL" id="JAKLMC020000013">
    <property type="protein sequence ID" value="KAK5953014.1"/>
    <property type="molecule type" value="Genomic_DNA"/>
</dbReference>
<feature type="transmembrane region" description="Helical" evidence="6">
    <location>
        <begin position="294"/>
        <end position="320"/>
    </location>
</feature>
<evidence type="ECO:0000256" key="2">
    <source>
        <dbReference type="ARBA" id="ARBA00022448"/>
    </source>
</evidence>
<protein>
    <recommendedName>
        <fullName evidence="7">Major facilitator superfamily (MFS) profile domain-containing protein</fullName>
    </recommendedName>
</protein>
<keyword evidence="5 6" id="KW-0472">Membrane</keyword>
<feature type="transmembrane region" description="Helical" evidence="6">
    <location>
        <begin position="103"/>
        <end position="125"/>
    </location>
</feature>
<dbReference type="GO" id="GO:0022857">
    <property type="term" value="F:transmembrane transporter activity"/>
    <property type="evidence" value="ECO:0007669"/>
    <property type="project" value="InterPro"/>
</dbReference>
<dbReference type="PRINTS" id="PR01035">
    <property type="entry name" value="TCRTETA"/>
</dbReference>
<sequence>MSPAKQFPWRQLIVLAICRVVEPLAFCSITAYALLMVQDIKGDQDASFYAGLLIASFTAAEACTAWIWGNISDHFGRKPIILIALAGTAVSSIIFGLSERYWLALLARIIAGCINGNTAVMQTMVAEIVTNPEHEPIAYALQPFMWNVGAIAGSALGGFAARPVESYPSLFAGVGAFVRYPYALPNIISAAAIVVALLIGWLFLKETNPNFKNETGQVGSTTAKAKWDNITSWLRKSSTTLSHLKQLFCGSSTIDRRFSTDSTTPFLDKELDDELTTKESISHIDKPKAFTRQVITIIAALCLLSYHQMAFSSLLPIYLLDDTNPNTSPSFHLTGGLNQTLVQIGTVLAINSIMSLVTQGLIYPIYVKTLGVWKSTISVLALAPLPYILIPFVTLLPNHKIGIYVILALQSLATTISYPLMLIFLKNACPSQQVLGRVNGIAMSGCSAARTVAPPLIGIIYSTYGSAWAWWSAGMIAVVGFIQVLCMKRADFGEKSSAMSDSQRLESVD</sequence>
<feature type="domain" description="Major facilitator superfamily (MFS) profile" evidence="7">
    <location>
        <begin position="11"/>
        <end position="492"/>
    </location>
</feature>
<feature type="transmembrane region" description="Helical" evidence="6">
    <location>
        <begin position="47"/>
        <end position="68"/>
    </location>
</feature>
<keyword evidence="4 6" id="KW-1133">Transmembrane helix</keyword>
<dbReference type="PANTHER" id="PTHR23504:SF2">
    <property type="entry name" value="TRANSPORTER, PUTATIVE (AFU_ORTHOLOGUE AFUA_8G04150)-RELATED"/>
    <property type="match status" value="1"/>
</dbReference>
<dbReference type="InterPro" id="IPR001958">
    <property type="entry name" value="Tet-R_TetA/multi-R_MdtG-like"/>
</dbReference>
<keyword evidence="3 6" id="KW-0812">Transmembrane</keyword>
<dbReference type="Gene3D" id="1.20.1250.20">
    <property type="entry name" value="MFS general substrate transporter like domains"/>
    <property type="match status" value="1"/>
</dbReference>
<reference evidence="8 9" key="1">
    <citation type="submission" date="2022-12" db="EMBL/GenBank/DDBJ databases">
        <title>Genomic features and morphological characterization of a novel Knufia sp. strain isolated from spacecraft assembly facility.</title>
        <authorList>
            <person name="Teixeira M."/>
            <person name="Chander A.M."/>
            <person name="Stajich J.E."/>
            <person name="Venkateswaran K."/>
        </authorList>
    </citation>
    <scope>NUCLEOTIDE SEQUENCE [LARGE SCALE GENOMIC DNA]</scope>
    <source>
        <strain evidence="8 9">FJI-L2-BK-P2</strain>
    </source>
</reference>
<dbReference type="PANTHER" id="PTHR23504">
    <property type="entry name" value="MAJOR FACILITATOR SUPERFAMILY DOMAIN-CONTAINING PROTEIN 10"/>
    <property type="match status" value="1"/>
</dbReference>
<evidence type="ECO:0000313" key="9">
    <source>
        <dbReference type="Proteomes" id="UP001316803"/>
    </source>
</evidence>
<comment type="caution">
    <text evidence="8">The sequence shown here is derived from an EMBL/GenBank/DDBJ whole genome shotgun (WGS) entry which is preliminary data.</text>
</comment>
<dbReference type="CDD" id="cd17330">
    <property type="entry name" value="MFS_SLC46_TetA_like"/>
    <property type="match status" value="1"/>
</dbReference>
<evidence type="ECO:0000256" key="5">
    <source>
        <dbReference type="ARBA" id="ARBA00023136"/>
    </source>
</evidence>
<feature type="transmembrane region" description="Helical" evidence="6">
    <location>
        <begin position="437"/>
        <end position="461"/>
    </location>
</feature>
<feature type="transmembrane region" description="Helical" evidence="6">
    <location>
        <begin position="401"/>
        <end position="425"/>
    </location>
</feature>
<evidence type="ECO:0000256" key="4">
    <source>
        <dbReference type="ARBA" id="ARBA00022989"/>
    </source>
</evidence>
<keyword evidence="2" id="KW-0813">Transport</keyword>
<feature type="transmembrane region" description="Helical" evidence="6">
    <location>
        <begin position="80"/>
        <end position="97"/>
    </location>
</feature>
<organism evidence="8 9">
    <name type="scientific">Knufia fluminis</name>
    <dbReference type="NCBI Taxonomy" id="191047"/>
    <lineage>
        <taxon>Eukaryota</taxon>
        <taxon>Fungi</taxon>
        <taxon>Dikarya</taxon>
        <taxon>Ascomycota</taxon>
        <taxon>Pezizomycotina</taxon>
        <taxon>Eurotiomycetes</taxon>
        <taxon>Chaetothyriomycetidae</taxon>
        <taxon>Chaetothyriales</taxon>
        <taxon>Trichomeriaceae</taxon>
        <taxon>Knufia</taxon>
    </lineage>
</organism>
<name>A0AAN8I5I4_9EURO</name>
<dbReference type="InterPro" id="IPR011701">
    <property type="entry name" value="MFS"/>
</dbReference>
<comment type="subcellular location">
    <subcellularLocation>
        <location evidence="1">Membrane</location>
        <topology evidence="1">Multi-pass membrane protein</topology>
    </subcellularLocation>
</comment>
<feature type="transmembrane region" description="Helical" evidence="6">
    <location>
        <begin position="377"/>
        <end position="395"/>
    </location>
</feature>
<dbReference type="PROSITE" id="PS50850">
    <property type="entry name" value="MFS"/>
    <property type="match status" value="1"/>
</dbReference>
<evidence type="ECO:0000256" key="6">
    <source>
        <dbReference type="SAM" id="Phobius"/>
    </source>
</evidence>
<evidence type="ECO:0000313" key="8">
    <source>
        <dbReference type="EMBL" id="KAK5953014.1"/>
    </source>
</evidence>
<dbReference type="GO" id="GO:0016020">
    <property type="term" value="C:membrane"/>
    <property type="evidence" value="ECO:0007669"/>
    <property type="project" value="UniProtKB-SubCell"/>
</dbReference>
<accession>A0AAN8I5I4</accession>
<proteinExistence type="predicted"/>
<feature type="transmembrane region" description="Helical" evidence="6">
    <location>
        <begin position="467"/>
        <end position="486"/>
    </location>
</feature>
<dbReference type="SUPFAM" id="SSF103473">
    <property type="entry name" value="MFS general substrate transporter"/>
    <property type="match status" value="1"/>
</dbReference>